<comment type="pathway">
    <text evidence="1">Amino-acid biosynthesis; L-methionine biosynthesis via salvage pathway; S-methyl-5-thio-alpha-D-ribose 1-phosphate from S-methyl-5'-thioadenosine (hydrolase route): step 1/2.</text>
</comment>
<dbReference type="Pfam" id="PF01048">
    <property type="entry name" value="PNP_UDP_1"/>
    <property type="match status" value="1"/>
</dbReference>
<dbReference type="InterPro" id="IPR000845">
    <property type="entry name" value="Nucleoside_phosphorylase_d"/>
</dbReference>
<keyword evidence="5" id="KW-0486">Methionine biosynthesis</keyword>
<dbReference type="CDD" id="cd09008">
    <property type="entry name" value="MTAN"/>
    <property type="match status" value="1"/>
</dbReference>
<keyword evidence="8" id="KW-1185">Reference proteome</keyword>
<dbReference type="UniPathway" id="UPA00904">
    <property type="reaction ID" value="UER00871"/>
</dbReference>
<evidence type="ECO:0000256" key="5">
    <source>
        <dbReference type="ARBA" id="ARBA00023167"/>
    </source>
</evidence>
<dbReference type="PANTHER" id="PTHR46832">
    <property type="entry name" value="5'-METHYLTHIOADENOSINE/S-ADENOSYLHOMOCYSTEINE NUCLEOSIDASE"/>
    <property type="match status" value="1"/>
</dbReference>
<dbReference type="NCBIfam" id="TIGR01704">
    <property type="entry name" value="MTA_SAH-Nsdase"/>
    <property type="match status" value="1"/>
</dbReference>
<dbReference type="EMBL" id="AP023321">
    <property type="protein sequence ID" value="BCI60194.1"/>
    <property type="molecule type" value="Genomic_DNA"/>
</dbReference>
<dbReference type="InterPro" id="IPR010049">
    <property type="entry name" value="MTA_SAH_Nsdase"/>
</dbReference>
<evidence type="ECO:0000256" key="1">
    <source>
        <dbReference type="ARBA" id="ARBA00004945"/>
    </source>
</evidence>
<dbReference type="EC" id="3.2.2.9" evidence="2"/>
<evidence type="ECO:0000313" key="7">
    <source>
        <dbReference type="EMBL" id="BCI60194.1"/>
    </source>
</evidence>
<dbReference type="GO" id="GO:0005829">
    <property type="term" value="C:cytosol"/>
    <property type="evidence" value="ECO:0007669"/>
    <property type="project" value="TreeGrafter"/>
</dbReference>
<dbReference type="GO" id="GO:0019509">
    <property type="term" value="P:L-methionine salvage from methylthioadenosine"/>
    <property type="evidence" value="ECO:0007669"/>
    <property type="project" value="UniProtKB-UniPathway"/>
</dbReference>
<protein>
    <recommendedName>
        <fullName evidence="2">adenosylhomocysteine nucleosidase</fullName>
        <ecNumber evidence="2">3.2.2.9</ecNumber>
    </recommendedName>
</protein>
<dbReference type="AlphaFoldDB" id="A0A7I8D6B5"/>
<evidence type="ECO:0000256" key="2">
    <source>
        <dbReference type="ARBA" id="ARBA00011974"/>
    </source>
</evidence>
<evidence type="ECO:0000256" key="3">
    <source>
        <dbReference type="ARBA" id="ARBA00022605"/>
    </source>
</evidence>
<name>A0A7I8D6B5_9FIRM</name>
<sequence>MSSQPVLRVGLVIADEMEFKPFAEWSQDQSERRENQLLGYERISFALENQGRKIQLDAVLCGIGKVNAATAAAFLASEGVDIMLNIGLSGAISNVRRGDFVAGTQYVEADFDLTPLGYQLGEKPGQEFCYQADPRLLEAVQKACPGLKSGILGCGDLFLNNADKKDLYYKTFDLTAFDMETGAIGSVCYRAGIPYLSIRKISDDAAEQSVDEYTEMNNLAESSLVDVLQSLLNQLMVGDSFWN</sequence>
<accession>A0A7I8D6B5</accession>
<dbReference type="SUPFAM" id="SSF53167">
    <property type="entry name" value="Purine and uridine phosphorylases"/>
    <property type="match status" value="1"/>
</dbReference>
<reference evidence="8" key="1">
    <citation type="submission" date="2020-07" db="EMBL/GenBank/DDBJ databases">
        <title>Complete genome sequencing of Clostridia bacterium strain 12CBH8.</title>
        <authorList>
            <person name="Sakamoto M."/>
            <person name="Murakami T."/>
            <person name="Mori H."/>
        </authorList>
    </citation>
    <scope>NUCLEOTIDE SEQUENCE [LARGE SCALE GENOMIC DNA]</scope>
    <source>
        <strain evidence="8">12CBH8</strain>
    </source>
</reference>
<proteinExistence type="predicted"/>
<dbReference type="InterPro" id="IPR035994">
    <property type="entry name" value="Nucleoside_phosphorylase_sf"/>
</dbReference>
<dbReference type="Proteomes" id="UP000593890">
    <property type="component" value="Chromosome"/>
</dbReference>
<dbReference type="GO" id="GO:0019284">
    <property type="term" value="P:L-methionine salvage from S-adenosylmethionine"/>
    <property type="evidence" value="ECO:0007669"/>
    <property type="project" value="TreeGrafter"/>
</dbReference>
<evidence type="ECO:0000313" key="8">
    <source>
        <dbReference type="Proteomes" id="UP000593890"/>
    </source>
</evidence>
<dbReference type="RefSeq" id="WP_171846205.1">
    <property type="nucleotide sequence ID" value="NZ_AP023321.1"/>
</dbReference>
<dbReference type="GO" id="GO:0008782">
    <property type="term" value="F:adenosylhomocysteine nucleosidase activity"/>
    <property type="evidence" value="ECO:0007669"/>
    <property type="project" value="UniProtKB-EC"/>
</dbReference>
<dbReference type="PANTHER" id="PTHR46832:SF1">
    <property type="entry name" value="5'-METHYLTHIOADENOSINE_S-ADENOSYLHOMOCYSTEINE NUCLEOSIDASE"/>
    <property type="match status" value="1"/>
</dbReference>
<feature type="domain" description="Nucleoside phosphorylase" evidence="6">
    <location>
        <begin position="8"/>
        <end position="232"/>
    </location>
</feature>
<dbReference type="GO" id="GO:0008930">
    <property type="term" value="F:methylthioadenosine nucleosidase activity"/>
    <property type="evidence" value="ECO:0007669"/>
    <property type="project" value="InterPro"/>
</dbReference>
<keyword evidence="4" id="KW-0378">Hydrolase</keyword>
<organism evidence="7 8">
    <name type="scientific">Solibaculum mannosilyticum</name>
    <dbReference type="NCBI Taxonomy" id="2780922"/>
    <lineage>
        <taxon>Bacteria</taxon>
        <taxon>Bacillati</taxon>
        <taxon>Bacillota</taxon>
        <taxon>Clostridia</taxon>
        <taxon>Eubacteriales</taxon>
        <taxon>Oscillospiraceae</taxon>
        <taxon>Solibaculum</taxon>
    </lineage>
</organism>
<dbReference type="Gene3D" id="3.40.50.1580">
    <property type="entry name" value="Nucleoside phosphorylase domain"/>
    <property type="match status" value="1"/>
</dbReference>
<keyword evidence="3" id="KW-0028">Amino-acid biosynthesis</keyword>
<gene>
    <name evidence="7" type="ORF">C12CBH8_08330</name>
</gene>
<evidence type="ECO:0000259" key="6">
    <source>
        <dbReference type="Pfam" id="PF01048"/>
    </source>
</evidence>
<dbReference type="GO" id="GO:0009164">
    <property type="term" value="P:nucleoside catabolic process"/>
    <property type="evidence" value="ECO:0007669"/>
    <property type="project" value="InterPro"/>
</dbReference>
<dbReference type="KEGG" id="sman:C12CBH8_08330"/>
<evidence type="ECO:0000256" key="4">
    <source>
        <dbReference type="ARBA" id="ARBA00022801"/>
    </source>
</evidence>